<name>A0AAP0JJ74_9MAGN</name>
<feature type="compositionally biased region" description="Polar residues" evidence="1">
    <location>
        <begin position="1"/>
        <end position="20"/>
    </location>
</feature>
<proteinExistence type="predicted"/>
<accession>A0AAP0JJ74</accession>
<keyword evidence="3" id="KW-1185">Reference proteome</keyword>
<gene>
    <name evidence="2" type="ORF">Syun_014267</name>
</gene>
<organism evidence="2 3">
    <name type="scientific">Stephania yunnanensis</name>
    <dbReference type="NCBI Taxonomy" id="152371"/>
    <lineage>
        <taxon>Eukaryota</taxon>
        <taxon>Viridiplantae</taxon>
        <taxon>Streptophyta</taxon>
        <taxon>Embryophyta</taxon>
        <taxon>Tracheophyta</taxon>
        <taxon>Spermatophyta</taxon>
        <taxon>Magnoliopsida</taxon>
        <taxon>Ranunculales</taxon>
        <taxon>Menispermaceae</taxon>
        <taxon>Menispermoideae</taxon>
        <taxon>Cissampelideae</taxon>
        <taxon>Stephania</taxon>
    </lineage>
</organism>
<dbReference type="Proteomes" id="UP001420932">
    <property type="component" value="Unassembled WGS sequence"/>
</dbReference>
<dbReference type="AlphaFoldDB" id="A0AAP0JJ74"/>
<dbReference type="EMBL" id="JBBNAF010000006">
    <property type="protein sequence ID" value="KAK9134937.1"/>
    <property type="molecule type" value="Genomic_DNA"/>
</dbReference>
<feature type="region of interest" description="Disordered" evidence="1">
    <location>
        <begin position="1"/>
        <end position="46"/>
    </location>
</feature>
<reference evidence="2 3" key="1">
    <citation type="submission" date="2024-01" db="EMBL/GenBank/DDBJ databases">
        <title>Genome assemblies of Stephania.</title>
        <authorList>
            <person name="Yang L."/>
        </authorList>
    </citation>
    <scope>NUCLEOTIDE SEQUENCE [LARGE SCALE GENOMIC DNA]</scope>
    <source>
        <strain evidence="2">YNDBR</strain>
        <tissue evidence="2">Leaf</tissue>
    </source>
</reference>
<evidence type="ECO:0000313" key="3">
    <source>
        <dbReference type="Proteomes" id="UP001420932"/>
    </source>
</evidence>
<evidence type="ECO:0000256" key="1">
    <source>
        <dbReference type="SAM" id="MobiDB-lite"/>
    </source>
</evidence>
<protein>
    <submittedName>
        <fullName evidence="2">Uncharacterized protein</fullName>
    </submittedName>
</protein>
<evidence type="ECO:0000313" key="2">
    <source>
        <dbReference type="EMBL" id="KAK9134937.1"/>
    </source>
</evidence>
<sequence>METLGQEQQVPQHSHSTLSLAHSRRSLSPSRVALSRSLAHSRPTALTAHSRLARSLAQHSPNTLARSLSPNTLVLASVNSESRQFRTRNRTLPLHLGFGPPPPCLFFTALGPSSISRPVVRSRKV</sequence>
<comment type="caution">
    <text evidence="2">The sequence shown here is derived from an EMBL/GenBank/DDBJ whole genome shotgun (WGS) entry which is preliminary data.</text>
</comment>